<dbReference type="PROSITE" id="PS50979">
    <property type="entry name" value="BC"/>
    <property type="match status" value="1"/>
</dbReference>
<keyword evidence="9" id="KW-1185">Reference proteome</keyword>
<dbReference type="GO" id="GO:0005737">
    <property type="term" value="C:cytoplasm"/>
    <property type="evidence" value="ECO:0007669"/>
    <property type="project" value="TreeGrafter"/>
</dbReference>
<dbReference type="SUPFAM" id="SSF56059">
    <property type="entry name" value="Glutathione synthetase ATP-binding domain-like"/>
    <property type="match status" value="1"/>
</dbReference>
<dbReference type="EMBL" id="FMXO01000020">
    <property type="protein sequence ID" value="SDB59090.1"/>
    <property type="molecule type" value="Genomic_DNA"/>
</dbReference>
<dbReference type="InterPro" id="IPR016185">
    <property type="entry name" value="PreATP-grasp_dom_sf"/>
</dbReference>
<dbReference type="PANTHER" id="PTHR43778">
    <property type="entry name" value="PYRUVATE CARBOXYLASE"/>
    <property type="match status" value="1"/>
</dbReference>
<sequence>MCSPQNHEQDLLMATKSFEQVAKEIKGKPILVANRGIPARRIVRSIQEVFQAIPIMTATDVDKTAPFTAGARELLLLGDNPRAYLDIDLIIRKAKARGVIGIHPGWGFASENQDFPEKCAQAGITFIGPPPEAMHLLGNKVEVRHLAKKLGIPVVPGSDGAVSVAEARDIAYSLGFPIMLKAEGGGGGRGIYEVYKPEQLERAFSKASALAEASFGNPRLYVEKLLTSVRHIEIQVVADQYGNSHALDERDCTVQRNHQKLVEITPSPWAKMTPELRERLKKYACELSTSVGYYSLATVEFLLDENATPYLIEVNTRLQVEHGITECRYGIDLVEEQIAIAFGSKLRFSKESTKPFNHAMQVRINCEDPQQNFSPNSGTITRYISPGSQGIRVDSCVSVGYEFPAQYDSAASLLIAYGRDWEKILGIMSRALREYIVGGVKTTIPFHRQIMLHPEFRSGDYDTKFIARTPELMQYVDKEPQALRLARLAAEISAHGYNPYVQLGDYRGREDKRLGRFEPVLPEIDFAANVSPYPRGDRLATLDYIRDSGTVHFMDTTTRDLTQSNSGNRFRLAEDRLIGPYLDNCGFFALENGGGAHYHVAMLANMTYPFTEAQEWNQFAPKTMKLILIRSTNVLGYKPQPKNMMRLTGEMICEHYHVIRCFDFLNHIENMRPFAEVVMGSREHIFEPAISLSWAQGFDVPHYLGVVDEILNMIANVSGMDPSKASRHFILGLKDMAGVCPPRFMRELVGAIRSRYPDLVVHYHRHYTDGLFVPSVGAAAQAGAHIVDTGIGAAVRWYGQGEVLSTAAYLEDELGLKTNLNKEMIRTSGFVLKQIMPYYDRYTAPYFQGIDHDVVEHGMPGGATSSSQEGALKQGYIQLLPYMLRFLAGTRKIVRYHDVTPGSQITWNTAFLAVTGAFKQGGERAVRRMLTILDTVTTTAEADLTPEMRKARLELYVHSNDAFRNLLLGKFGRLPLGFPADWVYESAFGADYRKALAQRVDSSPLDSLADIDLDAEVLSLTELLKREPAPEEIINYLNHPGDALKTIEFRQRFGDPNQLPLDVWFEGLQPGQELQFLDSDGKPRNMVILDISKPDDQGVSLVRYILDSEFMSHQVKVAEASGKTREGMEMATPGNPFHIGSPCNGDLWVMHVKPGDVVQQGEELFNISVMKQEKSILSPLHAQVKRVLKFANFTEDRKMVPVREGELLIELSELPRLCPGCSFPMPLEDVNFCPSCGLQHGQEG</sequence>
<dbReference type="GO" id="GO:0006094">
    <property type="term" value="P:gluconeogenesis"/>
    <property type="evidence" value="ECO:0007669"/>
    <property type="project" value="TreeGrafter"/>
</dbReference>
<dbReference type="Pfam" id="PF02786">
    <property type="entry name" value="CPSase_L_D2"/>
    <property type="match status" value="1"/>
</dbReference>
<dbReference type="InterPro" id="IPR003379">
    <property type="entry name" value="Carboxylase_cons_dom"/>
</dbReference>
<dbReference type="Pfam" id="PF02785">
    <property type="entry name" value="Biotin_carb_C"/>
    <property type="match status" value="1"/>
</dbReference>
<dbReference type="InterPro" id="IPR005481">
    <property type="entry name" value="BC-like_N"/>
</dbReference>
<dbReference type="SUPFAM" id="SSF51569">
    <property type="entry name" value="Aldolase"/>
    <property type="match status" value="1"/>
</dbReference>
<dbReference type="InterPro" id="IPR011764">
    <property type="entry name" value="Biotin_carboxylation_dom"/>
</dbReference>
<dbReference type="InterPro" id="IPR005482">
    <property type="entry name" value="Biotin_COase_C"/>
</dbReference>
<dbReference type="SUPFAM" id="SSF52440">
    <property type="entry name" value="PreATP-grasp domain"/>
    <property type="match status" value="1"/>
</dbReference>
<feature type="domain" description="Pyruvate carboxyltransferase" evidence="7">
    <location>
        <begin position="551"/>
        <end position="826"/>
    </location>
</feature>
<dbReference type="Proteomes" id="UP000198771">
    <property type="component" value="Unassembled WGS sequence"/>
</dbReference>
<keyword evidence="1" id="KW-0436">Ligase</keyword>
<dbReference type="InterPro" id="IPR005479">
    <property type="entry name" value="CPAse_ATP-bd"/>
</dbReference>
<proteinExistence type="predicted"/>
<dbReference type="NCBIfam" id="NF009554">
    <property type="entry name" value="PRK12999.1"/>
    <property type="match status" value="1"/>
</dbReference>
<keyword evidence="3 4" id="KW-0067">ATP-binding</keyword>
<organism evidence="8 9">
    <name type="scientific">Desulfonatronum thiosulfatophilum</name>
    <dbReference type="NCBI Taxonomy" id="617002"/>
    <lineage>
        <taxon>Bacteria</taxon>
        <taxon>Pseudomonadati</taxon>
        <taxon>Thermodesulfobacteriota</taxon>
        <taxon>Desulfovibrionia</taxon>
        <taxon>Desulfovibrionales</taxon>
        <taxon>Desulfonatronaceae</taxon>
        <taxon>Desulfonatronum</taxon>
    </lineage>
</organism>
<accession>A0A1G6ENV9</accession>
<dbReference type="CDD" id="cd06850">
    <property type="entry name" value="biotinyl_domain"/>
    <property type="match status" value="1"/>
</dbReference>
<dbReference type="InterPro" id="IPR011761">
    <property type="entry name" value="ATP-grasp"/>
</dbReference>
<dbReference type="GO" id="GO:0005524">
    <property type="term" value="F:ATP binding"/>
    <property type="evidence" value="ECO:0007669"/>
    <property type="project" value="UniProtKB-UniRule"/>
</dbReference>
<evidence type="ECO:0000313" key="8">
    <source>
        <dbReference type="EMBL" id="SDB59090.1"/>
    </source>
</evidence>
<dbReference type="PROSITE" id="PS50991">
    <property type="entry name" value="PYR_CT"/>
    <property type="match status" value="1"/>
</dbReference>
<dbReference type="InterPro" id="IPR011054">
    <property type="entry name" value="Rudment_hybrid_motif"/>
</dbReference>
<dbReference type="SUPFAM" id="SSF89000">
    <property type="entry name" value="post-HMGL domain-like"/>
    <property type="match status" value="1"/>
</dbReference>
<feature type="domain" description="ATP-grasp" evidence="5">
    <location>
        <begin position="144"/>
        <end position="342"/>
    </location>
</feature>
<evidence type="ECO:0000256" key="1">
    <source>
        <dbReference type="ARBA" id="ARBA00022598"/>
    </source>
</evidence>
<keyword evidence="2 4" id="KW-0547">Nucleotide-binding</keyword>
<dbReference type="InterPro" id="IPR055268">
    <property type="entry name" value="PCB-like"/>
</dbReference>
<evidence type="ECO:0000259" key="5">
    <source>
        <dbReference type="PROSITE" id="PS50975"/>
    </source>
</evidence>
<name>A0A1G6ENV9_9BACT</name>
<dbReference type="SUPFAM" id="SSF51246">
    <property type="entry name" value="Rudiment single hybrid motif"/>
    <property type="match status" value="1"/>
</dbReference>
<keyword evidence="8" id="KW-0670">Pyruvate</keyword>
<dbReference type="InterPro" id="IPR011053">
    <property type="entry name" value="Single_hybrid_motif"/>
</dbReference>
<dbReference type="Pfam" id="PF00289">
    <property type="entry name" value="Biotin_carb_N"/>
    <property type="match status" value="1"/>
</dbReference>
<dbReference type="AlphaFoldDB" id="A0A1G6ENV9"/>
<dbReference type="PANTHER" id="PTHR43778:SF2">
    <property type="entry name" value="PYRUVATE CARBOXYLASE, MITOCHONDRIAL"/>
    <property type="match status" value="1"/>
</dbReference>
<dbReference type="GO" id="GO:0004736">
    <property type="term" value="F:pyruvate carboxylase activity"/>
    <property type="evidence" value="ECO:0007669"/>
    <property type="project" value="TreeGrafter"/>
</dbReference>
<dbReference type="Gene3D" id="2.40.50.100">
    <property type="match status" value="1"/>
</dbReference>
<dbReference type="SMART" id="SM00878">
    <property type="entry name" value="Biotin_carb_C"/>
    <property type="match status" value="1"/>
</dbReference>
<dbReference type="Pfam" id="PF02436">
    <property type="entry name" value="PYC_OADA"/>
    <property type="match status" value="1"/>
</dbReference>
<dbReference type="InterPro" id="IPR000891">
    <property type="entry name" value="PYR_CT"/>
</dbReference>
<gene>
    <name evidence="8" type="ORF">SAMN05660653_03004</name>
</gene>
<dbReference type="STRING" id="617002.SAMN05660653_03004"/>
<dbReference type="GO" id="GO:0046872">
    <property type="term" value="F:metal ion binding"/>
    <property type="evidence" value="ECO:0007669"/>
    <property type="project" value="InterPro"/>
</dbReference>
<dbReference type="Gene3D" id="3.30.470.20">
    <property type="entry name" value="ATP-grasp fold, B domain"/>
    <property type="match status" value="1"/>
</dbReference>
<evidence type="ECO:0000256" key="3">
    <source>
        <dbReference type="ARBA" id="ARBA00022840"/>
    </source>
</evidence>
<evidence type="ECO:0000259" key="7">
    <source>
        <dbReference type="PROSITE" id="PS50991"/>
    </source>
</evidence>
<dbReference type="PROSITE" id="PS00867">
    <property type="entry name" value="CPSASE_2"/>
    <property type="match status" value="1"/>
</dbReference>
<evidence type="ECO:0000256" key="2">
    <source>
        <dbReference type="ARBA" id="ARBA00022741"/>
    </source>
</evidence>
<protein>
    <submittedName>
        <fullName evidence="8">Pyruvate carboxylase</fullName>
    </submittedName>
</protein>
<dbReference type="SUPFAM" id="SSF51230">
    <property type="entry name" value="Single hybrid motif"/>
    <property type="match status" value="1"/>
</dbReference>
<evidence type="ECO:0000256" key="4">
    <source>
        <dbReference type="PROSITE-ProRule" id="PRU00409"/>
    </source>
</evidence>
<evidence type="ECO:0000313" key="9">
    <source>
        <dbReference type="Proteomes" id="UP000198771"/>
    </source>
</evidence>
<dbReference type="Gene3D" id="3.20.20.70">
    <property type="entry name" value="Aldolase class I"/>
    <property type="match status" value="1"/>
</dbReference>
<dbReference type="InterPro" id="IPR013785">
    <property type="entry name" value="Aldolase_TIM"/>
</dbReference>
<reference evidence="8 9" key="1">
    <citation type="submission" date="2016-10" db="EMBL/GenBank/DDBJ databases">
        <authorList>
            <person name="de Groot N.N."/>
        </authorList>
    </citation>
    <scope>NUCLEOTIDE SEQUENCE [LARGE SCALE GENOMIC DNA]</scope>
    <source>
        <strain evidence="8 9">ASO4-2</strain>
    </source>
</reference>
<dbReference type="PROSITE" id="PS50975">
    <property type="entry name" value="ATP_GRASP"/>
    <property type="match status" value="1"/>
</dbReference>
<feature type="domain" description="Biotin carboxylation" evidence="6">
    <location>
        <begin position="26"/>
        <end position="471"/>
    </location>
</feature>
<evidence type="ECO:0000259" key="6">
    <source>
        <dbReference type="PROSITE" id="PS50979"/>
    </source>
</evidence>